<feature type="domain" description="Lantibiotic biosynthesis protein dehydration" evidence="1">
    <location>
        <begin position="207"/>
        <end position="580"/>
    </location>
</feature>
<dbReference type="InterPro" id="IPR012341">
    <property type="entry name" value="6hp_glycosidase-like_sf"/>
</dbReference>
<sequence>MTSRQVDGWRAATLRERLRLGPPPVAEPGGDERHAYWASHRWTRTRPHRTADRLAALGTDADAFRALLDEDHRSLALRAGDRGAGWLDPDELSAATQAGCAVPDGGLTRLVDPLLEHYRSRLRQALSPVLSWCDGVPVSERAGFLRALVDTAPREAFAAAAERTLVLELNVARVQGLLRGDDPAERFRSFLDLSADVAFRGPFWADYPVLLRVLTQIGRGWVANATRLASRFVADRAELRERGLLPRSAGLPWRVDLGVGDSHRGGQSVATVYVGDGRVMYKPRPLAVDVALHEVIAALGRDPAAPRLRVPSTVDRGEYGWCEFVEPAQCATAADVSEFYRRLGGLLAVFHALRATDLHAENIVAAGRDPVVVDVETLFDPPSPIPDDPAGEALSASVLRTYLLPDPQVFRDETGRLRRIDMSAIGARAGQAVPVGMLQMLEPGTDTARIVPGPRPVTEELANRPGVAGDRHEPGRYRDELVDGFRTGYRALLSARRDLLSPDGLLRAFHGARLRLIVRPTRVYTRLQNQSLHPDYLRDGRDREVLLDRLWNVPDSPHVRDVVQSEIDQMGAGDVPLFEFRPRSTDLAAGDGTVISDYFSRRPYDSVFDHLLDLDDVDRERQERVIDLAMATLGAAGPGPAPAEPPGPSDGRAGRLLDAATAVGERLLQLRVDGDGTCGWLGLRRYDDDVWTLEAAGLRLDHGLAGIGLFLGRLGVVTGRTEFTGIAAQVADNLALRVPPDLAGRVAGRAGADDVDAADVGLFGSAAGTLCLLSSLGTGMGTRRWHAVVDELAGDLVRLCVGTAGSLAVADGAAGAVLGLLACVPALGRERASALAGTVADHLVEAWRAGVRSDGDGIVRGPIGVALAMSALCVHRPLARYRTVARDALSLARAADPAGWSLRGGVAGVGMAADRIVRDGSLPSDDLDAVELIRRDTRDRLVGRWSGPTWPVHHHGLLDGAIGELLALLCLTRSGGRYQRAHDCTAAALEQIAVGPRRCSTPGSVETPCLSAGLAGIGWGLLAAARPGTGLL</sequence>
<dbReference type="SUPFAM" id="SSF158745">
    <property type="entry name" value="LanC-like"/>
    <property type="match status" value="2"/>
</dbReference>
<organism evidence="2 3">
    <name type="scientific">Pseudonocardia humida</name>
    <dbReference type="NCBI Taxonomy" id="2800819"/>
    <lineage>
        <taxon>Bacteria</taxon>
        <taxon>Bacillati</taxon>
        <taxon>Actinomycetota</taxon>
        <taxon>Actinomycetes</taxon>
        <taxon>Pseudonocardiales</taxon>
        <taxon>Pseudonocardiaceae</taxon>
        <taxon>Pseudonocardia</taxon>
    </lineage>
</organism>
<dbReference type="EMBL" id="JAGSOV010000101">
    <property type="protein sequence ID" value="MCO1660983.1"/>
    <property type="molecule type" value="Genomic_DNA"/>
</dbReference>
<dbReference type="InterPro" id="IPR017146">
    <property type="entry name" value="Lanti_2_LanM"/>
</dbReference>
<comment type="caution">
    <text evidence="2">The sequence shown here is derived from an EMBL/GenBank/DDBJ whole genome shotgun (WGS) entry which is preliminary data.</text>
</comment>
<dbReference type="RefSeq" id="WP_252446516.1">
    <property type="nucleotide sequence ID" value="NZ_JAGSOV010000101.1"/>
</dbReference>
<gene>
    <name evidence="2" type="ORF">KDL28_38650</name>
</gene>
<dbReference type="Gene3D" id="1.50.10.20">
    <property type="match status" value="1"/>
</dbReference>
<name>A0ABT1ADA7_9PSEU</name>
<dbReference type="Proteomes" id="UP001165283">
    <property type="component" value="Unassembled WGS sequence"/>
</dbReference>
<reference evidence="2" key="1">
    <citation type="submission" date="2021-04" db="EMBL/GenBank/DDBJ databases">
        <title>Pseudonocardia sp. nov., isolated from sandy soil of mangrove forest.</title>
        <authorList>
            <person name="Zan Z."/>
            <person name="Huang R."/>
            <person name="Liu W."/>
        </authorList>
    </citation>
    <scope>NUCLEOTIDE SEQUENCE</scope>
    <source>
        <strain evidence="2">S2-4</strain>
    </source>
</reference>
<evidence type="ECO:0000313" key="3">
    <source>
        <dbReference type="Proteomes" id="UP001165283"/>
    </source>
</evidence>
<protein>
    <submittedName>
        <fullName evidence="2">Type 2 lantipeptide synthetase LanM family protein</fullName>
    </submittedName>
</protein>
<keyword evidence="3" id="KW-1185">Reference proteome</keyword>
<evidence type="ECO:0000259" key="1">
    <source>
        <dbReference type="Pfam" id="PF13575"/>
    </source>
</evidence>
<evidence type="ECO:0000313" key="2">
    <source>
        <dbReference type="EMBL" id="MCO1660983.1"/>
    </source>
</evidence>
<dbReference type="InterPro" id="IPR025410">
    <property type="entry name" value="Lant_dehyd"/>
</dbReference>
<proteinExistence type="predicted"/>
<dbReference type="Pfam" id="PF13575">
    <property type="entry name" value="DUF4135"/>
    <property type="match status" value="1"/>
</dbReference>
<accession>A0ABT1ADA7</accession>
<dbReference type="NCBIfam" id="TIGR03897">
    <property type="entry name" value="lanti_2_LanM"/>
    <property type="match status" value="1"/>
</dbReference>
<dbReference type="Gene3D" id="1.50.10.10">
    <property type="match status" value="1"/>
</dbReference>
<dbReference type="CDD" id="cd04792">
    <property type="entry name" value="LanM-like"/>
    <property type="match status" value="1"/>
</dbReference>